<evidence type="ECO:0000313" key="3">
    <source>
        <dbReference type="EMBL" id="TGZ76174.1"/>
    </source>
</evidence>
<dbReference type="Pfam" id="PF22943">
    <property type="entry name" value="HTH_68"/>
    <property type="match status" value="1"/>
</dbReference>
<feature type="compositionally biased region" description="Polar residues" evidence="1">
    <location>
        <begin position="41"/>
        <end position="50"/>
    </location>
</feature>
<evidence type="ECO:0000313" key="4">
    <source>
        <dbReference type="Proteomes" id="UP000298138"/>
    </source>
</evidence>
<dbReference type="STRING" id="341454.A0A4V3SHG8"/>
<feature type="compositionally biased region" description="Low complexity" evidence="1">
    <location>
        <begin position="58"/>
        <end position="73"/>
    </location>
</feature>
<dbReference type="InParanoid" id="A0A4V3SHG8"/>
<dbReference type="EMBL" id="ML220208">
    <property type="protein sequence ID" value="TGZ76174.1"/>
    <property type="molecule type" value="Genomic_DNA"/>
</dbReference>
<name>A0A4V3SHG8_9PEZI</name>
<dbReference type="InterPro" id="IPR054448">
    <property type="entry name" value="HTH_put_ascomycetes"/>
</dbReference>
<sequence>MTQPLKLSQPHHLNHLTNPQSTTTMGSSSSKLTRAAGRTRTYPTTPSPNLRTPPSKPSPAATEPPSTTPPNASFTKTESIQRDAADPDFAAMLQKVGAVAIPDAARIVDLKRMQNPQLRTLQRRAGLEQEAEKQGGREKGLLDVGMVRQILMYKEKGYNEGKIEGMMGLREGTVGRLGGAVLTP</sequence>
<feature type="compositionally biased region" description="Polar residues" evidence="1">
    <location>
        <begin position="15"/>
        <end position="32"/>
    </location>
</feature>
<dbReference type="Proteomes" id="UP000298138">
    <property type="component" value="Unassembled WGS sequence"/>
</dbReference>
<protein>
    <recommendedName>
        <fullName evidence="2">Helix-turn-helix domain-containing protein</fullName>
    </recommendedName>
</protein>
<dbReference type="OrthoDB" id="4085451at2759"/>
<feature type="domain" description="Helix-turn-helix" evidence="2">
    <location>
        <begin position="141"/>
        <end position="181"/>
    </location>
</feature>
<feature type="region of interest" description="Disordered" evidence="1">
    <location>
        <begin position="1"/>
        <end position="86"/>
    </location>
</feature>
<evidence type="ECO:0000256" key="1">
    <source>
        <dbReference type="SAM" id="MobiDB-lite"/>
    </source>
</evidence>
<dbReference type="AlphaFoldDB" id="A0A4V3SHG8"/>
<reference evidence="3 4" key="1">
    <citation type="submission" date="2019-04" db="EMBL/GenBank/DDBJ databases">
        <title>Comparative genomics and transcriptomics to analyze fruiting body development in filamentous ascomycetes.</title>
        <authorList>
            <consortium name="DOE Joint Genome Institute"/>
            <person name="Lutkenhaus R."/>
            <person name="Traeger S."/>
            <person name="Breuer J."/>
            <person name="Kuo A."/>
            <person name="Lipzen A."/>
            <person name="Pangilinan J."/>
            <person name="Dilworth D."/>
            <person name="Sandor L."/>
            <person name="Poggeler S."/>
            <person name="Barry K."/>
            <person name="Grigoriev I.V."/>
            <person name="Nowrousian M."/>
        </authorList>
    </citation>
    <scope>NUCLEOTIDE SEQUENCE [LARGE SCALE GENOMIC DNA]</scope>
    <source>
        <strain evidence="3 4">CBS 389.68</strain>
    </source>
</reference>
<evidence type="ECO:0000259" key="2">
    <source>
        <dbReference type="Pfam" id="PF22943"/>
    </source>
</evidence>
<proteinExistence type="predicted"/>
<accession>A0A4V3SHG8</accession>
<keyword evidence="4" id="KW-1185">Reference proteome</keyword>
<gene>
    <name evidence="3" type="ORF">EX30DRAFT_274069</name>
</gene>
<organism evidence="3 4">
    <name type="scientific">Ascodesmis nigricans</name>
    <dbReference type="NCBI Taxonomy" id="341454"/>
    <lineage>
        <taxon>Eukaryota</taxon>
        <taxon>Fungi</taxon>
        <taxon>Dikarya</taxon>
        <taxon>Ascomycota</taxon>
        <taxon>Pezizomycotina</taxon>
        <taxon>Pezizomycetes</taxon>
        <taxon>Pezizales</taxon>
        <taxon>Ascodesmidaceae</taxon>
        <taxon>Ascodesmis</taxon>
    </lineage>
</organism>